<keyword evidence="9" id="KW-1185">Reference proteome</keyword>
<feature type="transmembrane region" description="Helical" evidence="7">
    <location>
        <begin position="43"/>
        <end position="62"/>
    </location>
</feature>
<organism evidence="8 9">
    <name type="scientific">Xylona heveae (strain CBS 132557 / TC161)</name>
    <dbReference type="NCBI Taxonomy" id="1328760"/>
    <lineage>
        <taxon>Eukaryota</taxon>
        <taxon>Fungi</taxon>
        <taxon>Dikarya</taxon>
        <taxon>Ascomycota</taxon>
        <taxon>Pezizomycotina</taxon>
        <taxon>Xylonomycetes</taxon>
        <taxon>Xylonales</taxon>
        <taxon>Xylonaceae</taxon>
        <taxon>Xylona</taxon>
    </lineage>
</organism>
<sequence>MASEDTVYHPKDAISAAIKTTMITGTAGAAVSAIQNSLSKSSVSAWGFLTHSGGTIAVFAAMGGSYEFARTASANLRRKEDSLNNAIGGFFGGAALGLRFRTFPAVLGYGAGLAVLMGVFDYTGGKLSGYMKDPAQDEFERKEELRRNRRRPLEETIAELGEGRGIHAPGYAERRRERLREKYGIEVP</sequence>
<keyword evidence="2 7" id="KW-0812">Transmembrane</keyword>
<evidence type="ECO:0000256" key="6">
    <source>
        <dbReference type="ARBA" id="ARBA00023136"/>
    </source>
</evidence>
<protein>
    <submittedName>
        <fullName evidence="8">NADH-ubiquinone oxidoreductase</fullName>
    </submittedName>
</protein>
<dbReference type="GO" id="GO:0005743">
    <property type="term" value="C:mitochondrial inner membrane"/>
    <property type="evidence" value="ECO:0007669"/>
    <property type="project" value="UniProtKB-SubCell"/>
</dbReference>
<dbReference type="OMA" id="TMMNLRE"/>
<keyword evidence="3" id="KW-0999">Mitochondrion inner membrane</keyword>
<dbReference type="Proteomes" id="UP000076632">
    <property type="component" value="Unassembled WGS sequence"/>
</dbReference>
<evidence type="ECO:0000256" key="7">
    <source>
        <dbReference type="SAM" id="Phobius"/>
    </source>
</evidence>
<dbReference type="InParanoid" id="A0A165I8Q8"/>
<dbReference type="GeneID" id="28901042"/>
<dbReference type="GO" id="GO:0045271">
    <property type="term" value="C:respiratory chain complex I"/>
    <property type="evidence" value="ECO:0007669"/>
    <property type="project" value="InterPro"/>
</dbReference>
<keyword evidence="5" id="KW-0496">Mitochondrion</keyword>
<dbReference type="AlphaFoldDB" id="A0A165I8Q8"/>
<dbReference type="OrthoDB" id="1913277at2759"/>
<dbReference type="EMBL" id="KV407456">
    <property type="protein sequence ID" value="KZF24549.1"/>
    <property type="molecule type" value="Genomic_DNA"/>
</dbReference>
<evidence type="ECO:0000256" key="3">
    <source>
        <dbReference type="ARBA" id="ARBA00022792"/>
    </source>
</evidence>
<keyword evidence="8" id="KW-0830">Ubiquinone</keyword>
<feature type="transmembrane region" description="Helical" evidence="7">
    <location>
        <begin position="106"/>
        <end position="124"/>
    </location>
</feature>
<dbReference type="PANTHER" id="PTHR21382">
    <property type="entry name" value="NADH-UBIQUINONE OXIDOREDUCTASE SUBUNIT"/>
    <property type="match status" value="1"/>
</dbReference>
<evidence type="ECO:0000256" key="4">
    <source>
        <dbReference type="ARBA" id="ARBA00022989"/>
    </source>
</evidence>
<dbReference type="InterPro" id="IPR039205">
    <property type="entry name" value="NDUFA11"/>
</dbReference>
<reference evidence="8 9" key="1">
    <citation type="journal article" date="2016" name="Fungal Biol.">
        <title>The genome of Xylona heveae provides a window into fungal endophytism.</title>
        <authorList>
            <person name="Gazis R."/>
            <person name="Kuo A."/>
            <person name="Riley R."/>
            <person name="LaButti K."/>
            <person name="Lipzen A."/>
            <person name="Lin J."/>
            <person name="Amirebrahimi M."/>
            <person name="Hesse C.N."/>
            <person name="Spatafora J.W."/>
            <person name="Henrissat B."/>
            <person name="Hainaut M."/>
            <person name="Grigoriev I.V."/>
            <person name="Hibbett D.S."/>
        </authorList>
    </citation>
    <scope>NUCLEOTIDE SEQUENCE [LARGE SCALE GENOMIC DNA]</scope>
    <source>
        <strain evidence="8 9">TC161</strain>
    </source>
</reference>
<keyword evidence="4 7" id="KW-1133">Transmembrane helix</keyword>
<name>A0A165I8Q8_XYLHT</name>
<evidence type="ECO:0000256" key="1">
    <source>
        <dbReference type="ARBA" id="ARBA00004448"/>
    </source>
</evidence>
<gene>
    <name evidence="8" type="ORF">L228DRAFT_281612</name>
</gene>
<comment type="subcellular location">
    <subcellularLocation>
        <location evidence="1">Mitochondrion inner membrane</location>
        <topology evidence="1">Multi-pass membrane protein</topology>
    </subcellularLocation>
</comment>
<evidence type="ECO:0000313" key="8">
    <source>
        <dbReference type="EMBL" id="KZF24549.1"/>
    </source>
</evidence>
<evidence type="ECO:0000256" key="2">
    <source>
        <dbReference type="ARBA" id="ARBA00022692"/>
    </source>
</evidence>
<dbReference type="RefSeq" id="XP_018190104.1">
    <property type="nucleotide sequence ID" value="XM_018335905.1"/>
</dbReference>
<keyword evidence="6 7" id="KW-0472">Membrane</keyword>
<dbReference type="GO" id="GO:0006120">
    <property type="term" value="P:mitochondrial electron transport, NADH to ubiquinone"/>
    <property type="evidence" value="ECO:0007669"/>
    <property type="project" value="InterPro"/>
</dbReference>
<evidence type="ECO:0000313" key="9">
    <source>
        <dbReference type="Proteomes" id="UP000076632"/>
    </source>
</evidence>
<evidence type="ECO:0000256" key="5">
    <source>
        <dbReference type="ARBA" id="ARBA00023128"/>
    </source>
</evidence>
<dbReference type="PANTHER" id="PTHR21382:SF1">
    <property type="entry name" value="NADH DEHYDROGENASE [UBIQUINONE] 1 ALPHA SUBCOMPLEX SUBUNIT 11"/>
    <property type="match status" value="1"/>
</dbReference>
<dbReference type="STRING" id="1328760.A0A165I8Q8"/>
<accession>A0A165I8Q8</accession>
<proteinExistence type="predicted"/>